<gene>
    <name evidence="1" type="ORF">GCM10010420_00340</name>
</gene>
<evidence type="ECO:0000313" key="1">
    <source>
        <dbReference type="EMBL" id="GAA2382393.1"/>
    </source>
</evidence>
<dbReference type="RefSeq" id="WP_344628695.1">
    <property type="nucleotide sequence ID" value="NZ_BAAATJ010000001.1"/>
</dbReference>
<keyword evidence="2" id="KW-1185">Reference proteome</keyword>
<protein>
    <submittedName>
        <fullName evidence="1">Uncharacterized protein</fullName>
    </submittedName>
</protein>
<comment type="caution">
    <text evidence="1">The sequence shown here is derived from an EMBL/GenBank/DDBJ whole genome shotgun (WGS) entry which is preliminary data.</text>
</comment>
<dbReference type="EMBL" id="BAAATJ010000001">
    <property type="protein sequence ID" value="GAA2382393.1"/>
    <property type="molecule type" value="Genomic_DNA"/>
</dbReference>
<reference evidence="1 2" key="1">
    <citation type="journal article" date="2019" name="Int. J. Syst. Evol. Microbiol.">
        <title>The Global Catalogue of Microorganisms (GCM) 10K type strain sequencing project: providing services to taxonomists for standard genome sequencing and annotation.</title>
        <authorList>
            <consortium name="The Broad Institute Genomics Platform"/>
            <consortium name="The Broad Institute Genome Sequencing Center for Infectious Disease"/>
            <person name="Wu L."/>
            <person name="Ma J."/>
        </authorList>
    </citation>
    <scope>NUCLEOTIDE SEQUENCE [LARGE SCALE GENOMIC DNA]</scope>
    <source>
        <strain evidence="1 2">JCM 6921</strain>
    </source>
</reference>
<proteinExistence type="predicted"/>
<dbReference type="Proteomes" id="UP001500058">
    <property type="component" value="Unassembled WGS sequence"/>
</dbReference>
<sequence>MITDVREREPLEHDLWNLWRLWSLPVPLLAGEEDDPSEPHIWRGID</sequence>
<name>A0ABN3HL63_9ACTN</name>
<accession>A0ABN3HL63</accession>
<organism evidence="1 2">
    <name type="scientific">Streptomyces glaucosporus</name>
    <dbReference type="NCBI Taxonomy" id="284044"/>
    <lineage>
        <taxon>Bacteria</taxon>
        <taxon>Bacillati</taxon>
        <taxon>Actinomycetota</taxon>
        <taxon>Actinomycetes</taxon>
        <taxon>Kitasatosporales</taxon>
        <taxon>Streptomycetaceae</taxon>
        <taxon>Streptomyces</taxon>
    </lineage>
</organism>
<evidence type="ECO:0000313" key="2">
    <source>
        <dbReference type="Proteomes" id="UP001500058"/>
    </source>
</evidence>